<protein>
    <submittedName>
        <fullName evidence="1">Uncharacterized protein</fullName>
    </submittedName>
</protein>
<comment type="caution">
    <text evidence="1">The sequence shown here is derived from an EMBL/GenBank/DDBJ whole genome shotgun (WGS) entry which is preliminary data.</text>
</comment>
<name>A0A813S7E1_9BILA</name>
<organism evidence="1 2">
    <name type="scientific">Rotaria sordida</name>
    <dbReference type="NCBI Taxonomy" id="392033"/>
    <lineage>
        <taxon>Eukaryota</taxon>
        <taxon>Metazoa</taxon>
        <taxon>Spiralia</taxon>
        <taxon>Gnathifera</taxon>
        <taxon>Rotifera</taxon>
        <taxon>Eurotatoria</taxon>
        <taxon>Bdelloidea</taxon>
        <taxon>Philodinida</taxon>
        <taxon>Philodinidae</taxon>
        <taxon>Rotaria</taxon>
    </lineage>
</organism>
<dbReference type="PANTHER" id="PTHR31630">
    <property type="entry name" value="PHYTANOYL-COA DIOXYGENASE-RELATED-RELATED"/>
    <property type="match status" value="1"/>
</dbReference>
<evidence type="ECO:0000313" key="1">
    <source>
        <dbReference type="EMBL" id="CAF0796158.1"/>
    </source>
</evidence>
<gene>
    <name evidence="1" type="ORF">ZHD862_LOCUS2166</name>
</gene>
<dbReference type="Proteomes" id="UP000663864">
    <property type="component" value="Unassembled WGS sequence"/>
</dbReference>
<reference evidence="1" key="1">
    <citation type="submission" date="2021-02" db="EMBL/GenBank/DDBJ databases">
        <authorList>
            <person name="Nowell W R."/>
        </authorList>
    </citation>
    <scope>NUCLEOTIDE SEQUENCE</scope>
</reference>
<proteinExistence type="predicted"/>
<dbReference type="AlphaFoldDB" id="A0A813S7E1"/>
<accession>A0A813S7E1</accession>
<dbReference type="EMBL" id="CAJNOT010000041">
    <property type="protein sequence ID" value="CAF0796158.1"/>
    <property type="molecule type" value="Genomic_DNA"/>
</dbReference>
<evidence type="ECO:0000313" key="2">
    <source>
        <dbReference type="Proteomes" id="UP000663864"/>
    </source>
</evidence>
<sequence length="241" mass="28228">MDQIYPSTSLNQIDELKFKNLEDVSIDVDVIYPRFSVHNIEEFQQGIEHPNEHGYAIFSNIVTNDEVNHSVNLLWKYLESLPKSYHIQRNTLETWDEPCYIRVPNQYSSLEKLHPRLIKCKADDFIVWVCRSIHCNTPAIVNKEENNQSELLRIISYICMSPLSMFVPKIDQYKNLEEFCQLREQFVRDRVTYTHSPLEFDVVSQGLLHDEKSILKLNAFQHSLIIGTHIEPGNGTTEIDF</sequence>
<dbReference type="SUPFAM" id="SSF51197">
    <property type="entry name" value="Clavaminate synthase-like"/>
    <property type="match status" value="1"/>
</dbReference>